<gene>
    <name evidence="2" type="ORF">RND81_01G208200</name>
</gene>
<dbReference type="EMBL" id="JBDFQZ010000001">
    <property type="protein sequence ID" value="KAK9758116.1"/>
    <property type="molecule type" value="Genomic_DNA"/>
</dbReference>
<dbReference type="AlphaFoldDB" id="A0AAW1N8W4"/>
<proteinExistence type="predicted"/>
<feature type="region of interest" description="Disordered" evidence="1">
    <location>
        <begin position="74"/>
        <end position="100"/>
    </location>
</feature>
<evidence type="ECO:0000256" key="1">
    <source>
        <dbReference type="SAM" id="MobiDB-lite"/>
    </source>
</evidence>
<evidence type="ECO:0000313" key="3">
    <source>
        <dbReference type="Proteomes" id="UP001443914"/>
    </source>
</evidence>
<keyword evidence="3" id="KW-1185">Reference proteome</keyword>
<evidence type="ECO:0000313" key="2">
    <source>
        <dbReference type="EMBL" id="KAK9758116.1"/>
    </source>
</evidence>
<reference evidence="2" key="1">
    <citation type="submission" date="2024-03" db="EMBL/GenBank/DDBJ databases">
        <title>WGS assembly of Saponaria officinalis var. Norfolk2.</title>
        <authorList>
            <person name="Jenkins J."/>
            <person name="Shu S."/>
            <person name="Grimwood J."/>
            <person name="Barry K."/>
            <person name="Goodstein D."/>
            <person name="Schmutz J."/>
            <person name="Leebens-Mack J."/>
            <person name="Osbourn A."/>
        </authorList>
    </citation>
    <scope>NUCLEOTIDE SEQUENCE [LARGE SCALE GENOMIC DNA]</scope>
    <source>
        <strain evidence="2">JIC</strain>
    </source>
</reference>
<dbReference type="Proteomes" id="UP001443914">
    <property type="component" value="Unassembled WGS sequence"/>
</dbReference>
<name>A0AAW1N8W4_SAPOF</name>
<feature type="compositionally biased region" description="Polar residues" evidence="1">
    <location>
        <begin position="74"/>
        <end position="84"/>
    </location>
</feature>
<organism evidence="2 3">
    <name type="scientific">Saponaria officinalis</name>
    <name type="common">Common soapwort</name>
    <name type="synonym">Lychnis saponaria</name>
    <dbReference type="NCBI Taxonomy" id="3572"/>
    <lineage>
        <taxon>Eukaryota</taxon>
        <taxon>Viridiplantae</taxon>
        <taxon>Streptophyta</taxon>
        <taxon>Embryophyta</taxon>
        <taxon>Tracheophyta</taxon>
        <taxon>Spermatophyta</taxon>
        <taxon>Magnoliopsida</taxon>
        <taxon>eudicotyledons</taxon>
        <taxon>Gunneridae</taxon>
        <taxon>Pentapetalae</taxon>
        <taxon>Caryophyllales</taxon>
        <taxon>Caryophyllaceae</taxon>
        <taxon>Caryophylleae</taxon>
        <taxon>Saponaria</taxon>
    </lineage>
</organism>
<protein>
    <submittedName>
        <fullName evidence="2">Uncharacterized protein</fullName>
    </submittedName>
</protein>
<accession>A0AAW1N8W4</accession>
<comment type="caution">
    <text evidence="2">The sequence shown here is derived from an EMBL/GenBank/DDBJ whole genome shotgun (WGS) entry which is preliminary data.</text>
</comment>
<sequence length="170" mass="19065">MVLLQRLRNAVKKLTFLLNLKNYLTLTQSTLRLIGGRAPAALTGRRWGRRAISFSDRPGLRVCVVDCQVGNLQTSPDGGTSNSGDNDRSVRSEYSSDSPITLRRSTSYPFEEDVDKQADMFIDNFYKHLIFEKQVSLNLRYCRDNSFDYSSNDSLVSPLSSASSQLVSPT</sequence>
<dbReference type="InterPro" id="IPR008480">
    <property type="entry name" value="DUF761_pln"/>
</dbReference>
<dbReference type="Pfam" id="PF05553">
    <property type="entry name" value="DUF761"/>
    <property type="match status" value="1"/>
</dbReference>